<reference evidence="1" key="1">
    <citation type="submission" date="2022-05" db="EMBL/GenBank/DDBJ databases">
        <title>Novel bacterial taxa in a minimal lignocellulolytic consortium and its capacity to transform plastics disclosed by genome-resolved metagenomics.</title>
        <authorList>
            <person name="Rodriguez C.A.D."/>
            <person name="Diaz-Garcia L."/>
            <person name="Herrera K."/>
            <person name="Tarazona N.A."/>
            <person name="Sproer C."/>
            <person name="Overmann J."/>
            <person name="Jimenez D.J."/>
        </authorList>
    </citation>
    <scope>NUCLEOTIDE SEQUENCE</scope>
    <source>
        <strain evidence="1">MAG5</strain>
    </source>
</reference>
<dbReference type="Proteomes" id="UP001056756">
    <property type="component" value="Chromosome"/>
</dbReference>
<protein>
    <submittedName>
        <fullName evidence="1">Uncharacterized protein</fullName>
    </submittedName>
</protein>
<dbReference type="KEGG" id="plig:NAG76_18580"/>
<organism evidence="1 2">
    <name type="scientific">Candidatus Pristimantibacillus lignocellulolyticus</name>
    <dbReference type="NCBI Taxonomy" id="2994561"/>
    <lineage>
        <taxon>Bacteria</taxon>
        <taxon>Bacillati</taxon>
        <taxon>Bacillota</taxon>
        <taxon>Bacilli</taxon>
        <taxon>Bacillales</taxon>
        <taxon>Paenibacillaceae</taxon>
        <taxon>Candidatus Pristimantibacillus</taxon>
    </lineage>
</organism>
<name>A0A9J6ZCA4_9BACL</name>
<evidence type="ECO:0000313" key="1">
    <source>
        <dbReference type="EMBL" id="URN93814.1"/>
    </source>
</evidence>
<accession>A0A9J6ZCA4</accession>
<dbReference type="AlphaFoldDB" id="A0A9J6ZCA4"/>
<proteinExistence type="predicted"/>
<evidence type="ECO:0000313" key="2">
    <source>
        <dbReference type="Proteomes" id="UP001056756"/>
    </source>
</evidence>
<dbReference type="EMBL" id="CP097899">
    <property type="protein sequence ID" value="URN93814.1"/>
    <property type="molecule type" value="Genomic_DNA"/>
</dbReference>
<sequence>MKCEKCDSINVIEGKLTTGFAGVVFTTITSFKKMPFTKNYSLILANACKDCGHIFSLKLVTPDSVNQNK</sequence>
<gene>
    <name evidence="1" type="ORF">NAG76_18580</name>
</gene>